<evidence type="ECO:0000313" key="2">
    <source>
        <dbReference type="Proteomes" id="UP000013840"/>
    </source>
</evidence>
<evidence type="ECO:0000313" key="1">
    <source>
        <dbReference type="EMBL" id="EOL49034.1"/>
    </source>
</evidence>
<dbReference type="EMBL" id="AJAU01000010">
    <property type="protein sequence ID" value="EOL49034.1"/>
    <property type="molecule type" value="Genomic_DNA"/>
</dbReference>
<keyword evidence="2" id="KW-1185">Reference proteome</keyword>
<gene>
    <name evidence="1" type="ORF">UC7_00879</name>
</gene>
<protein>
    <submittedName>
        <fullName evidence="1">Uncharacterized protein</fullName>
    </submittedName>
</protein>
<dbReference type="AlphaFoldDB" id="R3U510"/>
<organism evidence="1 2">
    <name type="scientific">Enterococcus caccae ATCC BAA-1240</name>
    <dbReference type="NCBI Taxonomy" id="1158612"/>
    <lineage>
        <taxon>Bacteria</taxon>
        <taxon>Bacillati</taxon>
        <taxon>Bacillota</taxon>
        <taxon>Bacilli</taxon>
        <taxon>Lactobacillales</taxon>
        <taxon>Enterococcaceae</taxon>
        <taxon>Enterococcus</taxon>
    </lineage>
</organism>
<comment type="caution">
    <text evidence="1">The sequence shown here is derived from an EMBL/GenBank/DDBJ whole genome shotgun (WGS) entry which is preliminary data.</text>
</comment>
<reference evidence="1 2" key="1">
    <citation type="submission" date="2013-02" db="EMBL/GenBank/DDBJ databases">
        <title>The Genome Sequence of Enterococcus caccae BAA-1240.</title>
        <authorList>
            <consortium name="The Broad Institute Genome Sequencing Platform"/>
            <consortium name="The Broad Institute Genome Sequencing Center for Infectious Disease"/>
            <person name="Earl A.M."/>
            <person name="Gilmore M.S."/>
            <person name="Lebreton F."/>
            <person name="Walker B."/>
            <person name="Young S.K."/>
            <person name="Zeng Q."/>
            <person name="Gargeya S."/>
            <person name="Fitzgerald M."/>
            <person name="Haas B."/>
            <person name="Abouelleil A."/>
            <person name="Alvarado L."/>
            <person name="Arachchi H.M."/>
            <person name="Berlin A.M."/>
            <person name="Chapman S.B."/>
            <person name="Dewar J."/>
            <person name="Goldberg J."/>
            <person name="Griggs A."/>
            <person name="Gujja S."/>
            <person name="Hansen M."/>
            <person name="Howarth C."/>
            <person name="Imamovic A."/>
            <person name="Larimer J."/>
            <person name="McCowan C."/>
            <person name="Murphy C."/>
            <person name="Neiman D."/>
            <person name="Pearson M."/>
            <person name="Priest M."/>
            <person name="Roberts A."/>
            <person name="Saif S."/>
            <person name="Shea T."/>
            <person name="Sisk P."/>
            <person name="Sykes S."/>
            <person name="Wortman J."/>
            <person name="Nusbaum C."/>
            <person name="Birren B."/>
        </authorList>
    </citation>
    <scope>NUCLEOTIDE SEQUENCE [LARGE SCALE GENOMIC DNA]</scope>
    <source>
        <strain evidence="1 2">ATCC BAA-1240</strain>
    </source>
</reference>
<proteinExistence type="predicted"/>
<dbReference type="Proteomes" id="UP000013840">
    <property type="component" value="Unassembled WGS sequence"/>
</dbReference>
<name>R3U510_9ENTE</name>
<sequence length="35" mass="3978">MGLGHNSLSHILIFFSSKLVGGDVHEKNLYFFVRN</sequence>
<accession>R3U510</accession>